<dbReference type="EMBL" id="FQZB01000009">
    <property type="protein sequence ID" value="SHJ56105.1"/>
    <property type="molecule type" value="Genomic_DNA"/>
</dbReference>
<evidence type="ECO:0008006" key="3">
    <source>
        <dbReference type="Google" id="ProtNLM"/>
    </source>
</evidence>
<protein>
    <recommendedName>
        <fullName evidence="3">Holin</fullName>
    </recommendedName>
</protein>
<dbReference type="RefSeq" id="WP_072987016.1">
    <property type="nucleotide sequence ID" value="NZ_FQZB01000009.1"/>
</dbReference>
<dbReference type="AlphaFoldDB" id="A0A1M6KAW4"/>
<sequence>MNGIASILVLAGISEAVWESLKMIRKDKKFDVNRIGAMIVGVLLCILTKADILSMVGFDVSIPIVGEVLTGLLISRGANFINDLYGSIYNVQCNTKEKNRITNLEYYYS</sequence>
<proteinExistence type="predicted"/>
<evidence type="ECO:0000313" key="1">
    <source>
        <dbReference type="EMBL" id="SHJ56105.1"/>
    </source>
</evidence>
<accession>A0A1M6KAW4</accession>
<reference evidence="1 2" key="1">
    <citation type="submission" date="2016-11" db="EMBL/GenBank/DDBJ databases">
        <authorList>
            <person name="Jaros S."/>
            <person name="Januszkiewicz K."/>
            <person name="Wedrychowicz H."/>
        </authorList>
    </citation>
    <scope>NUCLEOTIDE SEQUENCE [LARGE SCALE GENOMIC DNA]</scope>
    <source>
        <strain evidence="1 2">DSM 21758</strain>
    </source>
</reference>
<keyword evidence="2" id="KW-1185">Reference proteome</keyword>
<gene>
    <name evidence="1" type="ORF">SAMN02745163_02146</name>
</gene>
<evidence type="ECO:0000313" key="2">
    <source>
        <dbReference type="Proteomes" id="UP000184310"/>
    </source>
</evidence>
<dbReference type="OrthoDB" id="2085013at2"/>
<dbReference type="STRING" id="1121302.SAMN02745163_02146"/>
<organism evidence="1 2">
    <name type="scientific">Clostridium cavendishii DSM 21758</name>
    <dbReference type="NCBI Taxonomy" id="1121302"/>
    <lineage>
        <taxon>Bacteria</taxon>
        <taxon>Bacillati</taxon>
        <taxon>Bacillota</taxon>
        <taxon>Clostridia</taxon>
        <taxon>Eubacteriales</taxon>
        <taxon>Clostridiaceae</taxon>
        <taxon>Clostridium</taxon>
    </lineage>
</organism>
<name>A0A1M6KAW4_9CLOT</name>
<dbReference type="Proteomes" id="UP000184310">
    <property type="component" value="Unassembled WGS sequence"/>
</dbReference>